<comment type="caution">
    <text evidence="2">The sequence shown here is derived from an EMBL/GenBank/DDBJ whole genome shotgun (WGS) entry which is preliminary data.</text>
</comment>
<dbReference type="EMBL" id="JAYMYQ010000005">
    <property type="protein sequence ID" value="KAK7331046.1"/>
    <property type="molecule type" value="Genomic_DNA"/>
</dbReference>
<sequence length="201" mass="23615">MFTLLKKGEGKHLFHKQKTELQIHLRDLLDVHFAQERRRQTFISQTENRTTDSSQRAFKWSDIRVKHEGKYPNETNPNREPLNGMISELEMRGSISMTQTLTKNLRIEKTTQDTDESRQAGKAMKEHARGTAFEAGKWWSGHVSFALAFAFYLLLWSEYKTVPKKAEWYKVDEEEREEESRRPGNEILEIGIGHLPIYLFT</sequence>
<evidence type="ECO:0000313" key="3">
    <source>
        <dbReference type="Proteomes" id="UP001367508"/>
    </source>
</evidence>
<name>A0AAN9L952_CANGL</name>
<accession>A0AAN9L952</accession>
<keyword evidence="3" id="KW-1185">Reference proteome</keyword>
<organism evidence="2 3">
    <name type="scientific">Canavalia gladiata</name>
    <name type="common">Sword bean</name>
    <name type="synonym">Dolichos gladiatus</name>
    <dbReference type="NCBI Taxonomy" id="3824"/>
    <lineage>
        <taxon>Eukaryota</taxon>
        <taxon>Viridiplantae</taxon>
        <taxon>Streptophyta</taxon>
        <taxon>Embryophyta</taxon>
        <taxon>Tracheophyta</taxon>
        <taxon>Spermatophyta</taxon>
        <taxon>Magnoliopsida</taxon>
        <taxon>eudicotyledons</taxon>
        <taxon>Gunneridae</taxon>
        <taxon>Pentapetalae</taxon>
        <taxon>rosids</taxon>
        <taxon>fabids</taxon>
        <taxon>Fabales</taxon>
        <taxon>Fabaceae</taxon>
        <taxon>Papilionoideae</taxon>
        <taxon>50 kb inversion clade</taxon>
        <taxon>NPAAA clade</taxon>
        <taxon>indigoferoid/millettioid clade</taxon>
        <taxon>Phaseoleae</taxon>
        <taxon>Canavalia</taxon>
    </lineage>
</organism>
<dbReference type="Proteomes" id="UP001367508">
    <property type="component" value="Unassembled WGS sequence"/>
</dbReference>
<keyword evidence="1" id="KW-0812">Transmembrane</keyword>
<evidence type="ECO:0000256" key="1">
    <source>
        <dbReference type="SAM" id="Phobius"/>
    </source>
</evidence>
<proteinExistence type="predicted"/>
<keyword evidence="1" id="KW-1133">Transmembrane helix</keyword>
<evidence type="ECO:0000313" key="2">
    <source>
        <dbReference type="EMBL" id="KAK7331046.1"/>
    </source>
</evidence>
<feature type="transmembrane region" description="Helical" evidence="1">
    <location>
        <begin position="138"/>
        <end position="156"/>
    </location>
</feature>
<protein>
    <submittedName>
        <fullName evidence="2">Uncharacterized protein</fullName>
    </submittedName>
</protein>
<gene>
    <name evidence="2" type="ORF">VNO77_25256</name>
</gene>
<dbReference type="AlphaFoldDB" id="A0AAN9L952"/>
<keyword evidence="1" id="KW-0472">Membrane</keyword>
<reference evidence="2 3" key="1">
    <citation type="submission" date="2024-01" db="EMBL/GenBank/DDBJ databases">
        <title>The genomes of 5 underutilized Papilionoideae crops provide insights into root nodulation and disease resistanc.</title>
        <authorList>
            <person name="Jiang F."/>
        </authorList>
    </citation>
    <scope>NUCLEOTIDE SEQUENCE [LARGE SCALE GENOMIC DNA]</scope>
    <source>
        <strain evidence="2">LVBAO_FW01</strain>
        <tissue evidence="2">Leaves</tissue>
    </source>
</reference>